<gene>
    <name evidence="7" type="ORF">FHW14_001661</name>
</gene>
<protein>
    <submittedName>
        <fullName evidence="7">ADP-dependent phosphofructokinase/glucokinase</fullName>
        <ecNumber evidence="7">2.7.1.146</ecNumber>
        <ecNumber evidence="7">2.7.1.147</ecNumber>
    </submittedName>
</protein>
<keyword evidence="3" id="KW-0479">Metal-binding</keyword>
<evidence type="ECO:0000256" key="6">
    <source>
        <dbReference type="ARBA" id="ARBA00023152"/>
    </source>
</evidence>
<evidence type="ECO:0000313" key="8">
    <source>
        <dbReference type="Proteomes" id="UP000590811"/>
    </source>
</evidence>
<dbReference type="PROSITE" id="PS51255">
    <property type="entry name" value="ADPK"/>
    <property type="match status" value="1"/>
</dbReference>
<name>A0A839PSK1_9MICO</name>
<keyword evidence="5" id="KW-0460">Magnesium</keyword>
<keyword evidence="1" id="KW-0963">Cytoplasm</keyword>
<dbReference type="EC" id="2.7.1.146" evidence="7"/>
<dbReference type="PANTHER" id="PTHR21208">
    <property type="entry name" value="ADP-DEPENDENT GLUCOKINASE"/>
    <property type="match status" value="1"/>
</dbReference>
<dbReference type="Pfam" id="PF04587">
    <property type="entry name" value="ADP_PFK_GK"/>
    <property type="match status" value="1"/>
</dbReference>
<dbReference type="InterPro" id="IPR029056">
    <property type="entry name" value="Ribokinase-like"/>
</dbReference>
<dbReference type="GO" id="GO:0043843">
    <property type="term" value="F:ADP-specific glucokinase activity"/>
    <property type="evidence" value="ECO:0007669"/>
    <property type="project" value="UniProtKB-EC"/>
</dbReference>
<dbReference type="EMBL" id="JACHVT010000003">
    <property type="protein sequence ID" value="MBB2986507.1"/>
    <property type="molecule type" value="Genomic_DNA"/>
</dbReference>
<reference evidence="7 8" key="1">
    <citation type="submission" date="2020-08" db="EMBL/GenBank/DDBJ databases">
        <title>Genomic Encyclopedia of Type Strains, Phase IV (KMG-V): Genome sequencing to study the core and pangenomes of soil and plant-associated prokaryotes.</title>
        <authorList>
            <person name="Whitman W."/>
        </authorList>
    </citation>
    <scope>NUCLEOTIDE SEQUENCE [LARGE SCALE GENOMIC DNA]</scope>
    <source>
        <strain evidence="7 8">B3ACCR2</strain>
    </source>
</reference>
<keyword evidence="2 7" id="KW-0808">Transferase</keyword>
<dbReference type="SUPFAM" id="SSF53613">
    <property type="entry name" value="Ribokinase-like"/>
    <property type="match status" value="1"/>
</dbReference>
<evidence type="ECO:0000256" key="1">
    <source>
        <dbReference type="ARBA" id="ARBA00022490"/>
    </source>
</evidence>
<dbReference type="GO" id="GO:0006096">
    <property type="term" value="P:glycolytic process"/>
    <property type="evidence" value="ECO:0007669"/>
    <property type="project" value="UniProtKB-KW"/>
</dbReference>
<evidence type="ECO:0000256" key="2">
    <source>
        <dbReference type="ARBA" id="ARBA00022679"/>
    </source>
</evidence>
<keyword evidence="6" id="KW-0324">Glycolysis</keyword>
<proteinExistence type="predicted"/>
<accession>A0A839PSK1</accession>
<evidence type="ECO:0000256" key="4">
    <source>
        <dbReference type="ARBA" id="ARBA00022777"/>
    </source>
</evidence>
<dbReference type="GO" id="GO:0046872">
    <property type="term" value="F:metal ion binding"/>
    <property type="evidence" value="ECO:0007669"/>
    <property type="project" value="UniProtKB-KW"/>
</dbReference>
<dbReference type="GO" id="GO:0043844">
    <property type="term" value="F:ADP-specific phosphofructokinase activity"/>
    <property type="evidence" value="ECO:0007669"/>
    <property type="project" value="UniProtKB-EC"/>
</dbReference>
<evidence type="ECO:0000256" key="3">
    <source>
        <dbReference type="ARBA" id="ARBA00022723"/>
    </source>
</evidence>
<sequence length="432" mass="45161">MSTPVTAVAPVVSPHAGEVVLGFGAAIDREIVWDAVVLGDLARHHGVGPDDLTAVGPIRTERDLVASVLGYLARGAGGERHVEGAEVIGAFCERFDGETSLGGTCVRAASAMARVGVPATVHLSFVDDDVLALLPPGAAHLVGENDAEYHPHLIVQYPSGARVVTDRLDLFAPRANRIIYVNDPANERIALSDGLVGAVASAEVVLVSGLNALRTDEDLQPRLRHVEAALAHADTDALVMYEDAGFHEPHLAEVVRRRLVPLVDVYSLSDEELAEVLGRPVDLLDADDVLAAVTEVAGRLQVGALVVHSRRWALAVADDARAAAALRPALRAGVVLATARYAHGGAATPTDVAGIRTALDRLAARHDGTDDVVGRLQQLAGGRVAVVPVPLVDVPTATTVGLGDTFVGGFLSECARSPELRRVVSRRAVGPS</sequence>
<comment type="caution">
    <text evidence="7">The sequence shown here is derived from an EMBL/GenBank/DDBJ whole genome shotgun (WGS) entry which is preliminary data.</text>
</comment>
<evidence type="ECO:0000256" key="5">
    <source>
        <dbReference type="ARBA" id="ARBA00022842"/>
    </source>
</evidence>
<dbReference type="AlphaFoldDB" id="A0A839PSK1"/>
<keyword evidence="4 7" id="KW-0418">Kinase</keyword>
<dbReference type="EC" id="2.7.1.147" evidence="7"/>
<dbReference type="RefSeq" id="WP_184509611.1">
    <property type="nucleotide sequence ID" value="NZ_JACHVT010000003.1"/>
</dbReference>
<organism evidence="7 8">
    <name type="scientific">Terracoccus luteus</name>
    <dbReference type="NCBI Taxonomy" id="53356"/>
    <lineage>
        <taxon>Bacteria</taxon>
        <taxon>Bacillati</taxon>
        <taxon>Actinomycetota</taxon>
        <taxon>Actinomycetes</taxon>
        <taxon>Micrococcales</taxon>
        <taxon>Intrasporangiaceae</taxon>
        <taxon>Terracoccus</taxon>
    </lineage>
</organism>
<dbReference type="PANTHER" id="PTHR21208:SF1">
    <property type="entry name" value="ADP-DEPENDENT GLUCOKINASE"/>
    <property type="match status" value="1"/>
</dbReference>
<dbReference type="Gene3D" id="3.40.1190.20">
    <property type="match status" value="1"/>
</dbReference>
<evidence type="ECO:0000313" key="7">
    <source>
        <dbReference type="EMBL" id="MBB2986507.1"/>
    </source>
</evidence>
<dbReference type="GO" id="GO:0006006">
    <property type="term" value="P:glucose metabolic process"/>
    <property type="evidence" value="ECO:0007669"/>
    <property type="project" value="TreeGrafter"/>
</dbReference>
<dbReference type="Proteomes" id="UP000590811">
    <property type="component" value="Unassembled WGS sequence"/>
</dbReference>
<dbReference type="InterPro" id="IPR007666">
    <property type="entry name" value="ADP_PFK/GK"/>
</dbReference>